<evidence type="ECO:0000313" key="4">
    <source>
        <dbReference type="EMBL" id="SCL59317.1"/>
    </source>
</evidence>
<name>A0A1C6UZD5_9ACTN</name>
<feature type="transmembrane region" description="Helical" evidence="2">
    <location>
        <begin position="12"/>
        <end position="31"/>
    </location>
</feature>
<dbReference type="SUPFAM" id="SSF53300">
    <property type="entry name" value="vWA-like"/>
    <property type="match status" value="1"/>
</dbReference>
<keyword evidence="2" id="KW-1133">Transmembrane helix</keyword>
<accession>A0A1C6UZD5</accession>
<dbReference type="Pfam" id="PF13531">
    <property type="entry name" value="SBP_bac_11"/>
    <property type="match status" value="1"/>
</dbReference>
<dbReference type="PROSITE" id="PS50234">
    <property type="entry name" value="VWFA"/>
    <property type="match status" value="1"/>
</dbReference>
<evidence type="ECO:0000256" key="1">
    <source>
        <dbReference type="SAM" id="MobiDB-lite"/>
    </source>
</evidence>
<gene>
    <name evidence="4" type="ORF">GA0070617_4068</name>
</gene>
<dbReference type="EMBL" id="FMIA01000002">
    <property type="protein sequence ID" value="SCL59317.1"/>
    <property type="molecule type" value="Genomic_DNA"/>
</dbReference>
<keyword evidence="5" id="KW-1185">Reference proteome</keyword>
<feature type="compositionally biased region" description="Low complexity" evidence="1">
    <location>
        <begin position="262"/>
        <end position="280"/>
    </location>
</feature>
<dbReference type="STRING" id="683228.GA0070617_4068"/>
<dbReference type="AlphaFoldDB" id="A0A1C6UZD5"/>
<dbReference type="SUPFAM" id="SSF53850">
    <property type="entry name" value="Periplasmic binding protein-like II"/>
    <property type="match status" value="1"/>
</dbReference>
<sequence>MTTGRPARQWLPYLVSVVAGLAVIVAAYLVVGPATGPDRRDCVVLQVSSSTEKSELLGRLAARYNDSDRRFDGRCAQVSVHGLNSGAAMEALAGGWAARQPQLPAPQVWLPTSSLWTARLRVLDTTAGRTPQTPGRYPSIANSPLVVAMPQDRAELVRQRGQLGWAELLGLSGDTGWAAYGRPEWGSFTFGKDNPNLSTSGLAATIATYYAAVNRASDLTVADLAKPAVTQFVRRIEANVSHYSDDSVDLLRDLAEADRAAADPSPTAGGPTADGPAAGAPVTDMSAVVLQEELVYLYNEGQLGPTPGQRPRMPLVAIHPKEGTFNLDHPYVVLPSAEAPQAAAAADFLAYLQDAPQQRSFAELGFRDHERRPSDALVAAVSAGDAAPLTYFDPPEPEVVDAILDGWATLRKKANILFAVDTSGSMEAKVGSRTRFQVATGAAGRGIGLLNSADQVALWSFSSETRPHRPTRPYSEELKLAPFDRDRFTDRLSGLRVEGNTALYATVRAAHRHLTQRYDPNRINAVVILTDGKNEYPKDQDLDRLLADIALDPQRPVKVFCIAFDQQSDFASLDRIAKASAGKAFDATDPTTIDDAFVKLVSSF</sequence>
<organism evidence="4 5">
    <name type="scientific">Micromonospora yangpuensis</name>
    <dbReference type="NCBI Taxonomy" id="683228"/>
    <lineage>
        <taxon>Bacteria</taxon>
        <taxon>Bacillati</taxon>
        <taxon>Actinomycetota</taxon>
        <taxon>Actinomycetes</taxon>
        <taxon>Micromonosporales</taxon>
        <taxon>Micromonosporaceae</taxon>
        <taxon>Micromonospora</taxon>
    </lineage>
</organism>
<dbReference type="OrthoDB" id="5621159at2"/>
<proteinExistence type="predicted"/>
<keyword evidence="2" id="KW-0472">Membrane</keyword>
<dbReference type="InterPro" id="IPR036465">
    <property type="entry name" value="vWFA_dom_sf"/>
</dbReference>
<dbReference type="Gene3D" id="3.40.50.410">
    <property type="entry name" value="von Willebrand factor, type A domain"/>
    <property type="match status" value="1"/>
</dbReference>
<feature type="domain" description="VWFA" evidence="3">
    <location>
        <begin position="415"/>
        <end position="601"/>
    </location>
</feature>
<keyword evidence="2" id="KW-0812">Transmembrane</keyword>
<evidence type="ECO:0000259" key="3">
    <source>
        <dbReference type="PROSITE" id="PS50234"/>
    </source>
</evidence>
<dbReference type="RefSeq" id="WP_091446779.1">
    <property type="nucleotide sequence ID" value="NZ_BMMJ01000002.1"/>
</dbReference>
<evidence type="ECO:0000256" key="2">
    <source>
        <dbReference type="SAM" id="Phobius"/>
    </source>
</evidence>
<reference evidence="4 5" key="1">
    <citation type="submission" date="2016-06" db="EMBL/GenBank/DDBJ databases">
        <authorList>
            <person name="Kjaerup R.B."/>
            <person name="Dalgaard T.S."/>
            <person name="Juul-Madsen H.R."/>
        </authorList>
    </citation>
    <scope>NUCLEOTIDE SEQUENCE [LARGE SCALE GENOMIC DNA]</scope>
    <source>
        <strain evidence="4 5">DSM 45577</strain>
    </source>
</reference>
<dbReference type="SMART" id="SM00327">
    <property type="entry name" value="VWA"/>
    <property type="match status" value="1"/>
</dbReference>
<evidence type="ECO:0000313" key="5">
    <source>
        <dbReference type="Proteomes" id="UP000198937"/>
    </source>
</evidence>
<dbReference type="InterPro" id="IPR002035">
    <property type="entry name" value="VWF_A"/>
</dbReference>
<feature type="region of interest" description="Disordered" evidence="1">
    <location>
        <begin position="259"/>
        <end position="280"/>
    </location>
</feature>
<protein>
    <submittedName>
        <fullName evidence="4">Ca-activated chloride channel family protein</fullName>
    </submittedName>
</protein>
<dbReference type="Pfam" id="PF00092">
    <property type="entry name" value="VWA"/>
    <property type="match status" value="1"/>
</dbReference>
<dbReference type="Proteomes" id="UP000198937">
    <property type="component" value="Unassembled WGS sequence"/>
</dbReference>